<proteinExistence type="predicted"/>
<evidence type="ECO:0000313" key="1">
    <source>
        <dbReference type="EMBL" id="NMM64692.1"/>
    </source>
</evidence>
<comment type="caution">
    <text evidence="1">The sequence shown here is derived from an EMBL/GenBank/DDBJ whole genome shotgun (WGS) entry which is preliminary data.</text>
</comment>
<gene>
    <name evidence="1" type="ORF">HBE96_18965</name>
</gene>
<reference evidence="1 2" key="1">
    <citation type="submission" date="2020-06" db="EMBL/GenBank/DDBJ databases">
        <title>Complete Genome Sequence of Clostridium muelleri sp. nov. P21T, an Acid-Alcohol Producing Acetogen Isolated from Old Hay.</title>
        <authorList>
            <person name="Duncan K.E."/>
            <person name="Tanner R.S."/>
        </authorList>
    </citation>
    <scope>NUCLEOTIDE SEQUENCE [LARGE SCALE GENOMIC DNA]</scope>
    <source>
        <strain evidence="1 2">P21</strain>
    </source>
</reference>
<dbReference type="InterPro" id="IPR021618">
    <property type="entry name" value="DUF3232"/>
</dbReference>
<dbReference type="EMBL" id="JABBNI010000047">
    <property type="protein sequence ID" value="NMM64692.1"/>
    <property type="molecule type" value="Genomic_DNA"/>
</dbReference>
<organism evidence="1 2">
    <name type="scientific">Clostridium muellerianum</name>
    <dbReference type="NCBI Taxonomy" id="2716538"/>
    <lineage>
        <taxon>Bacteria</taxon>
        <taxon>Bacillati</taxon>
        <taxon>Bacillota</taxon>
        <taxon>Clostridia</taxon>
        <taxon>Eubacteriales</taxon>
        <taxon>Clostridiaceae</taxon>
        <taxon>Clostridium</taxon>
    </lineage>
</organism>
<dbReference type="RefSeq" id="WP_169299275.1">
    <property type="nucleotide sequence ID" value="NZ_JABBNI010000047.1"/>
</dbReference>
<dbReference type="AlphaFoldDB" id="A0A7Y0EKD9"/>
<protein>
    <submittedName>
        <fullName evidence="1">DUF3232 domain-containing protein</fullName>
    </submittedName>
</protein>
<name>A0A7Y0EKD9_9CLOT</name>
<dbReference type="Proteomes" id="UP000537131">
    <property type="component" value="Unassembled WGS sequence"/>
</dbReference>
<dbReference type="Gene3D" id="1.10.287.800">
    <property type="entry name" value="protein ne1242"/>
    <property type="match status" value="1"/>
</dbReference>
<keyword evidence="2" id="KW-1185">Reference proteome</keyword>
<accession>A0A7Y0EKD9</accession>
<dbReference type="Pfam" id="PF11554">
    <property type="entry name" value="DUF3232"/>
    <property type="match status" value="1"/>
</dbReference>
<evidence type="ECO:0000313" key="2">
    <source>
        <dbReference type="Proteomes" id="UP000537131"/>
    </source>
</evidence>
<sequence>MFREKINEFIHVVSKSEDCECLDMMEELVDSASDYLRRVNVLEIGIMVGKYNKEGTEYREYIKKLDKQRSNAHNNLISNVKIINRLCRKNDLVPIYQGNEDDRIEVAEFAQKVVDELFSTRKL</sequence>